<dbReference type="InterPro" id="IPR016181">
    <property type="entry name" value="Acyl_CoA_acyltransferase"/>
</dbReference>
<sequence>MLDYARLAPGEAFDRVEVEVVFLRMDQAPRRPRAVFPAGAVLSCEPLGVAEYRMLYNEVGAPWLWWLRRMMPDDMLARHLANAAVAFHVLRVDGQVAGFFETDAGYWPNVNLNYFGLMPGFIGKGLGKPLLDAAVDSVFAGGSPLRGMTVNTCSADHPRALPNYVAAGFKEVRRIREEWDIPRRLGLKLPEHLRG</sequence>
<dbReference type="RefSeq" id="WP_284258070.1">
    <property type="nucleotide sequence ID" value="NZ_BSOS01000065.1"/>
</dbReference>
<dbReference type="Proteomes" id="UP001156641">
    <property type="component" value="Unassembled WGS sequence"/>
</dbReference>
<dbReference type="Pfam" id="PF00583">
    <property type="entry name" value="Acetyltransf_1"/>
    <property type="match status" value="1"/>
</dbReference>
<dbReference type="EMBL" id="BSOS01000065">
    <property type="protein sequence ID" value="GLR67339.1"/>
    <property type="molecule type" value="Genomic_DNA"/>
</dbReference>
<keyword evidence="3" id="KW-1185">Reference proteome</keyword>
<protein>
    <submittedName>
        <fullName evidence="2">N-acetyltransferase</fullName>
    </submittedName>
</protein>
<dbReference type="InterPro" id="IPR000182">
    <property type="entry name" value="GNAT_dom"/>
</dbReference>
<organism evidence="2 3">
    <name type="scientific">Acidocella aquatica</name>
    <dbReference type="NCBI Taxonomy" id="1922313"/>
    <lineage>
        <taxon>Bacteria</taxon>
        <taxon>Pseudomonadati</taxon>
        <taxon>Pseudomonadota</taxon>
        <taxon>Alphaproteobacteria</taxon>
        <taxon>Acetobacterales</taxon>
        <taxon>Acidocellaceae</taxon>
        <taxon>Acidocella</taxon>
    </lineage>
</organism>
<name>A0ABQ6A595_9PROT</name>
<dbReference type="PROSITE" id="PS51186">
    <property type="entry name" value="GNAT"/>
    <property type="match status" value="1"/>
</dbReference>
<proteinExistence type="predicted"/>
<dbReference type="SUPFAM" id="SSF55729">
    <property type="entry name" value="Acyl-CoA N-acyltransferases (Nat)"/>
    <property type="match status" value="1"/>
</dbReference>
<dbReference type="Gene3D" id="3.40.630.30">
    <property type="match status" value="1"/>
</dbReference>
<comment type="caution">
    <text evidence="2">The sequence shown here is derived from an EMBL/GenBank/DDBJ whole genome shotgun (WGS) entry which is preliminary data.</text>
</comment>
<evidence type="ECO:0000313" key="2">
    <source>
        <dbReference type="EMBL" id="GLR67339.1"/>
    </source>
</evidence>
<evidence type="ECO:0000259" key="1">
    <source>
        <dbReference type="PROSITE" id="PS51186"/>
    </source>
</evidence>
<gene>
    <name evidence="2" type="ORF">GCM10010909_20200</name>
</gene>
<accession>A0ABQ6A595</accession>
<evidence type="ECO:0000313" key="3">
    <source>
        <dbReference type="Proteomes" id="UP001156641"/>
    </source>
</evidence>
<feature type="domain" description="N-acetyltransferase" evidence="1">
    <location>
        <begin position="42"/>
        <end position="190"/>
    </location>
</feature>
<reference evidence="3" key="1">
    <citation type="journal article" date="2019" name="Int. J. Syst. Evol. Microbiol.">
        <title>The Global Catalogue of Microorganisms (GCM) 10K type strain sequencing project: providing services to taxonomists for standard genome sequencing and annotation.</title>
        <authorList>
            <consortium name="The Broad Institute Genomics Platform"/>
            <consortium name="The Broad Institute Genome Sequencing Center for Infectious Disease"/>
            <person name="Wu L."/>
            <person name="Ma J."/>
        </authorList>
    </citation>
    <scope>NUCLEOTIDE SEQUENCE [LARGE SCALE GENOMIC DNA]</scope>
    <source>
        <strain evidence="3">NBRC 112502</strain>
    </source>
</reference>